<keyword evidence="2" id="KW-1185">Reference proteome</keyword>
<reference evidence="1 2" key="1">
    <citation type="submission" date="2021-06" db="EMBL/GenBank/DDBJ databases">
        <authorList>
            <person name="Kallberg Y."/>
            <person name="Tangrot J."/>
            <person name="Rosling A."/>
        </authorList>
    </citation>
    <scope>NUCLEOTIDE SEQUENCE [LARGE SCALE GENOMIC DNA]</scope>
    <source>
        <strain evidence="1 2">120-4 pot B 10/14</strain>
    </source>
</reference>
<gene>
    <name evidence="1" type="ORF">GMARGA_LOCUS44463</name>
</gene>
<name>A0ABN7XKU9_GIGMA</name>
<comment type="caution">
    <text evidence="1">The sequence shown here is derived from an EMBL/GenBank/DDBJ whole genome shotgun (WGS) entry which is preliminary data.</text>
</comment>
<evidence type="ECO:0000313" key="2">
    <source>
        <dbReference type="Proteomes" id="UP000789901"/>
    </source>
</evidence>
<organism evidence="1 2">
    <name type="scientific">Gigaspora margarita</name>
    <dbReference type="NCBI Taxonomy" id="4874"/>
    <lineage>
        <taxon>Eukaryota</taxon>
        <taxon>Fungi</taxon>
        <taxon>Fungi incertae sedis</taxon>
        <taxon>Mucoromycota</taxon>
        <taxon>Glomeromycotina</taxon>
        <taxon>Glomeromycetes</taxon>
        <taxon>Diversisporales</taxon>
        <taxon>Gigasporaceae</taxon>
        <taxon>Gigaspora</taxon>
    </lineage>
</organism>
<dbReference type="EMBL" id="CAJVQB010151622">
    <property type="protein sequence ID" value="CAG8855642.1"/>
    <property type="molecule type" value="Genomic_DNA"/>
</dbReference>
<dbReference type="Proteomes" id="UP000789901">
    <property type="component" value="Unassembled WGS sequence"/>
</dbReference>
<sequence length="177" mass="20810">DLKTRIRLAKNECLQHYLSTLKTRQLREKLSNIFDKPSKEGILTLNQDPYTNKLIPIHVQPPTKYEVKLTKAKLPFNKLYEFTNISPFNEPLFNYLTLMEHLEESLYIRIAANKKNQLTEGLQFSLKNIMQNQIKEGYDNLHEMLNHDQLKLNFIVIDGAIAVGKTTTCYWLKTWLQ</sequence>
<protein>
    <submittedName>
        <fullName evidence="1">12538_t:CDS:1</fullName>
    </submittedName>
</protein>
<feature type="non-terminal residue" evidence="1">
    <location>
        <position position="177"/>
    </location>
</feature>
<feature type="non-terminal residue" evidence="1">
    <location>
        <position position="1"/>
    </location>
</feature>
<accession>A0ABN7XKU9</accession>
<evidence type="ECO:0000313" key="1">
    <source>
        <dbReference type="EMBL" id="CAG8855642.1"/>
    </source>
</evidence>
<proteinExistence type="predicted"/>